<dbReference type="PROSITE" id="PS50931">
    <property type="entry name" value="HTH_LYSR"/>
    <property type="match status" value="1"/>
</dbReference>
<dbReference type="Gene3D" id="3.40.190.290">
    <property type="match status" value="1"/>
</dbReference>
<reference evidence="6 7" key="1">
    <citation type="submission" date="2018-03" db="EMBL/GenBank/DDBJ databases">
        <title>Massilia armeniaca sp. nov., isolated from desert soil.</title>
        <authorList>
            <person name="Huang H."/>
            <person name="Ren M."/>
        </authorList>
    </citation>
    <scope>NUCLEOTIDE SEQUENCE [LARGE SCALE GENOMIC DNA]</scope>
    <source>
        <strain evidence="6 7">ZMN-3</strain>
    </source>
</reference>
<proteinExistence type="inferred from homology"/>
<keyword evidence="4" id="KW-0804">Transcription</keyword>
<dbReference type="SUPFAM" id="SSF46785">
    <property type="entry name" value="Winged helix' DNA-binding domain"/>
    <property type="match status" value="1"/>
</dbReference>
<dbReference type="Gene3D" id="1.10.10.10">
    <property type="entry name" value="Winged helix-like DNA-binding domain superfamily/Winged helix DNA-binding domain"/>
    <property type="match status" value="1"/>
</dbReference>
<evidence type="ECO:0000259" key="5">
    <source>
        <dbReference type="PROSITE" id="PS50931"/>
    </source>
</evidence>
<dbReference type="PANTHER" id="PTHR30579">
    <property type="entry name" value="TRANSCRIPTIONAL REGULATOR"/>
    <property type="match status" value="1"/>
</dbReference>
<dbReference type="OrthoDB" id="3252676at2"/>
<dbReference type="InterPro" id="IPR017685">
    <property type="entry name" value="ArgP"/>
</dbReference>
<evidence type="ECO:0000256" key="3">
    <source>
        <dbReference type="ARBA" id="ARBA00023125"/>
    </source>
</evidence>
<dbReference type="RefSeq" id="WP_107141724.1">
    <property type="nucleotide sequence ID" value="NZ_CP028324.1"/>
</dbReference>
<dbReference type="NCBIfam" id="NF009888">
    <property type="entry name" value="PRK13348.1"/>
    <property type="match status" value="1"/>
</dbReference>
<dbReference type="PANTHER" id="PTHR30579:SF2">
    <property type="entry name" value="HTH-TYPE TRANSCRIPTIONAL REGULATOR ARGP"/>
    <property type="match status" value="1"/>
</dbReference>
<dbReference type="Pfam" id="PF03466">
    <property type="entry name" value="LysR_substrate"/>
    <property type="match status" value="1"/>
</dbReference>
<dbReference type="SUPFAM" id="SSF53850">
    <property type="entry name" value="Periplasmic binding protein-like II"/>
    <property type="match status" value="1"/>
</dbReference>
<dbReference type="NCBIfam" id="TIGR03298">
    <property type="entry name" value="argP"/>
    <property type="match status" value="1"/>
</dbReference>
<evidence type="ECO:0000256" key="1">
    <source>
        <dbReference type="ARBA" id="ARBA00009437"/>
    </source>
</evidence>
<comment type="similarity">
    <text evidence="1">Belongs to the LysR transcriptional regulatory family.</text>
</comment>
<gene>
    <name evidence="6" type="ORF">C9I28_12180</name>
</gene>
<dbReference type="AlphaFoldDB" id="A0A2R4C9T1"/>
<dbReference type="EMBL" id="CP028324">
    <property type="protein sequence ID" value="AVR96377.1"/>
    <property type="molecule type" value="Genomic_DNA"/>
</dbReference>
<dbReference type="InterPro" id="IPR000847">
    <property type="entry name" value="LysR_HTH_N"/>
</dbReference>
<dbReference type="InterPro" id="IPR036388">
    <property type="entry name" value="WH-like_DNA-bd_sf"/>
</dbReference>
<dbReference type="KEGG" id="masz:C9I28_12180"/>
<dbReference type="Proteomes" id="UP000240505">
    <property type="component" value="Chromosome"/>
</dbReference>
<feature type="domain" description="HTH lysR-type" evidence="5">
    <location>
        <begin position="3"/>
        <end position="59"/>
    </location>
</feature>
<name>A0A2R4C9T1_9BURK</name>
<dbReference type="NCBIfam" id="NF002964">
    <property type="entry name" value="PRK03635.1"/>
    <property type="match status" value="1"/>
</dbReference>
<evidence type="ECO:0000256" key="4">
    <source>
        <dbReference type="ARBA" id="ARBA00023163"/>
    </source>
</evidence>
<keyword evidence="3 6" id="KW-0238">DNA-binding</keyword>
<keyword evidence="2" id="KW-0805">Transcription regulation</keyword>
<accession>A0A2R4C9T1</accession>
<dbReference type="InterPro" id="IPR050176">
    <property type="entry name" value="LTTR"/>
</dbReference>
<dbReference type="GO" id="GO:0003677">
    <property type="term" value="F:DNA binding"/>
    <property type="evidence" value="ECO:0007669"/>
    <property type="project" value="UniProtKB-KW"/>
</dbReference>
<dbReference type="InterPro" id="IPR036390">
    <property type="entry name" value="WH_DNA-bd_sf"/>
</dbReference>
<evidence type="ECO:0000313" key="7">
    <source>
        <dbReference type="Proteomes" id="UP000240505"/>
    </source>
</evidence>
<organism evidence="6 7">
    <name type="scientific">Pseudoduganella armeniaca</name>
    <dbReference type="NCBI Taxonomy" id="2072590"/>
    <lineage>
        <taxon>Bacteria</taxon>
        <taxon>Pseudomonadati</taxon>
        <taxon>Pseudomonadota</taxon>
        <taxon>Betaproteobacteria</taxon>
        <taxon>Burkholderiales</taxon>
        <taxon>Oxalobacteraceae</taxon>
        <taxon>Telluria group</taxon>
        <taxon>Pseudoduganella</taxon>
    </lineage>
</organism>
<keyword evidence="7" id="KW-1185">Reference proteome</keyword>
<dbReference type="InterPro" id="IPR005119">
    <property type="entry name" value="LysR_subst-bd"/>
</dbReference>
<dbReference type="Pfam" id="PF00126">
    <property type="entry name" value="HTH_1"/>
    <property type="match status" value="1"/>
</dbReference>
<protein>
    <submittedName>
        <fullName evidence="6">ArgP/LysG family DNA-binding transcriptional regulator</fullName>
    </submittedName>
</protein>
<evidence type="ECO:0000313" key="6">
    <source>
        <dbReference type="EMBL" id="AVR96377.1"/>
    </source>
</evidence>
<dbReference type="GO" id="GO:0003700">
    <property type="term" value="F:DNA-binding transcription factor activity"/>
    <property type="evidence" value="ECO:0007669"/>
    <property type="project" value="InterPro"/>
</dbReference>
<evidence type="ECO:0000256" key="2">
    <source>
        <dbReference type="ARBA" id="ARBA00023015"/>
    </source>
</evidence>
<sequence>MTLDTRQCDAFLAAADAGSFELAAAQLNVTPSAISQRIAALETALGAPLLIRSRPCRTTAAGQHLLQYLRRSRLLEAEFLSEIGTDERQPIQVAIAVNNDTLGTWLLPALIEILAEQNMTVEILLDDQTYTYSLLEKGLALAGISSEALPMRGCTVQPLGTMRYRLLASKAFAQHWFPDGFTREAARRAPVLFFDRKDKLQSDFLERQLGLLPGAYPVHYVPSSDPFVRAIRLGLGYGMLPSQQYGDGLETGELVDLCPGEYRDVALYWHAWRVQSPKLERLGQRIVDAARGELLQAPD</sequence>